<dbReference type="STRING" id="341663.Q0C8N6"/>
<dbReference type="VEuPathDB" id="FungiDB:ATEG_09948"/>
<dbReference type="OMA" id="FRTMITT"/>
<organism evidence="2 3">
    <name type="scientific">Aspergillus terreus (strain NIH 2624 / FGSC A1156)</name>
    <dbReference type="NCBI Taxonomy" id="341663"/>
    <lineage>
        <taxon>Eukaryota</taxon>
        <taxon>Fungi</taxon>
        <taxon>Dikarya</taxon>
        <taxon>Ascomycota</taxon>
        <taxon>Pezizomycotina</taxon>
        <taxon>Eurotiomycetes</taxon>
        <taxon>Eurotiomycetidae</taxon>
        <taxon>Eurotiales</taxon>
        <taxon>Aspergillaceae</taxon>
        <taxon>Aspergillus</taxon>
        <taxon>Aspergillus subgen. Circumdati</taxon>
    </lineage>
</organism>
<dbReference type="PANTHER" id="PTHR46564">
    <property type="entry name" value="TRANSPOSASE"/>
    <property type="match status" value="1"/>
</dbReference>
<dbReference type="GO" id="GO:0003676">
    <property type="term" value="F:nucleic acid binding"/>
    <property type="evidence" value="ECO:0007669"/>
    <property type="project" value="InterPro"/>
</dbReference>
<sequence length="314" mass="36163">MIQHMIQSKSLTTSQMAHAAGCSKQSIIRIKSNLQVFGNVRAPRNGPGRPHTITPPMLDALCEHLLEKPTLYQDEMAVFLWDEFGKHVSIQSISRALASISWSKKTARQIAKERNADLRDHYLYQLLSYKSYQLVYVDESGCDKRTGFRRTGWSPLGITPVQISKFHRDKRYQILPAYAQDGVVISRVFQGSTDGRIFEDFIQQLLQHCNRWPELKSVIIMDNASFHRTERIDQICAEAGVKLLYLPPYSPDLNPIEEFFSELKQFIKKRWQEYEENPDQGFDAFLEWCISVVGSKAQNAEGHFRHAGLTIDRI</sequence>
<dbReference type="Pfam" id="PF13358">
    <property type="entry name" value="DDE_3"/>
    <property type="match status" value="1"/>
</dbReference>
<evidence type="ECO:0000313" key="3">
    <source>
        <dbReference type="Proteomes" id="UP000007963"/>
    </source>
</evidence>
<dbReference type="AlphaFoldDB" id="Q0C8N6"/>
<dbReference type="HOGENOM" id="CLU_056788_1_1_1"/>
<dbReference type="SUPFAM" id="SSF46689">
    <property type="entry name" value="Homeodomain-like"/>
    <property type="match status" value="1"/>
</dbReference>
<dbReference type="InterPro" id="IPR047655">
    <property type="entry name" value="Transpos_IS630-like"/>
</dbReference>
<name>Q0C8N6_ASPTN</name>
<dbReference type="RefSeq" id="XP_001218570.1">
    <property type="nucleotide sequence ID" value="XM_001218569.1"/>
</dbReference>
<dbReference type="SUPFAM" id="SSF53098">
    <property type="entry name" value="Ribonuclease H-like"/>
    <property type="match status" value="1"/>
</dbReference>
<evidence type="ECO:0000259" key="1">
    <source>
        <dbReference type="Pfam" id="PF13358"/>
    </source>
</evidence>
<accession>Q0C8N6</accession>
<feature type="domain" description="Tc1-like transposase DDE" evidence="1">
    <location>
        <begin position="133"/>
        <end position="273"/>
    </location>
</feature>
<evidence type="ECO:0000313" key="2">
    <source>
        <dbReference type="EMBL" id="EAU30139.1"/>
    </source>
</evidence>
<dbReference type="GeneID" id="4354457"/>
<dbReference type="PANTHER" id="PTHR46564:SF1">
    <property type="entry name" value="TRANSPOSASE"/>
    <property type="match status" value="1"/>
</dbReference>
<dbReference type="Gene3D" id="3.30.420.10">
    <property type="entry name" value="Ribonuclease H-like superfamily/Ribonuclease H"/>
    <property type="match status" value="1"/>
</dbReference>
<gene>
    <name evidence="2" type="ORF">ATEG_09948</name>
</gene>
<proteinExistence type="predicted"/>
<protein>
    <recommendedName>
        <fullName evidence="1">Tc1-like transposase DDE domain-containing protein</fullName>
    </recommendedName>
</protein>
<dbReference type="InterPro" id="IPR012337">
    <property type="entry name" value="RNaseH-like_sf"/>
</dbReference>
<reference evidence="3" key="1">
    <citation type="submission" date="2005-09" db="EMBL/GenBank/DDBJ databases">
        <title>Annotation of the Aspergillus terreus NIH2624 genome.</title>
        <authorList>
            <person name="Birren B.W."/>
            <person name="Lander E.S."/>
            <person name="Galagan J.E."/>
            <person name="Nusbaum C."/>
            <person name="Devon K."/>
            <person name="Henn M."/>
            <person name="Ma L.-J."/>
            <person name="Jaffe D.B."/>
            <person name="Butler J."/>
            <person name="Alvarez P."/>
            <person name="Gnerre S."/>
            <person name="Grabherr M."/>
            <person name="Kleber M."/>
            <person name="Mauceli E.W."/>
            <person name="Brockman W."/>
            <person name="Rounsley S."/>
            <person name="Young S.K."/>
            <person name="LaButti K."/>
            <person name="Pushparaj V."/>
            <person name="DeCaprio D."/>
            <person name="Crawford M."/>
            <person name="Koehrsen M."/>
            <person name="Engels R."/>
            <person name="Montgomery P."/>
            <person name="Pearson M."/>
            <person name="Howarth C."/>
            <person name="Larson L."/>
            <person name="Luoma S."/>
            <person name="White J."/>
            <person name="Alvarado L."/>
            <person name="Kodira C.D."/>
            <person name="Zeng Q."/>
            <person name="Oleary S."/>
            <person name="Yandava C."/>
            <person name="Denning D.W."/>
            <person name="Nierman W.C."/>
            <person name="Milne T."/>
            <person name="Madden K."/>
        </authorList>
    </citation>
    <scope>NUCLEOTIDE SEQUENCE [LARGE SCALE GENOMIC DNA]</scope>
    <source>
        <strain evidence="3">NIH 2624 / FGSC A1156</strain>
    </source>
</reference>
<dbReference type="OrthoDB" id="4474262at2759"/>
<dbReference type="InterPro" id="IPR036397">
    <property type="entry name" value="RNaseH_sf"/>
</dbReference>
<dbReference type="NCBIfam" id="NF033545">
    <property type="entry name" value="transpos_IS630"/>
    <property type="match status" value="1"/>
</dbReference>
<dbReference type="eggNOG" id="ENOG502S808">
    <property type="taxonomic scope" value="Eukaryota"/>
</dbReference>
<dbReference type="InterPro" id="IPR009057">
    <property type="entry name" value="Homeodomain-like_sf"/>
</dbReference>
<dbReference type="Proteomes" id="UP000007963">
    <property type="component" value="Unassembled WGS sequence"/>
</dbReference>
<dbReference type="InterPro" id="IPR038717">
    <property type="entry name" value="Tc1-like_DDE_dom"/>
</dbReference>
<dbReference type="EMBL" id="CH476608">
    <property type="protein sequence ID" value="EAU30139.1"/>
    <property type="molecule type" value="Genomic_DNA"/>
</dbReference>